<dbReference type="InterPro" id="IPR011250">
    <property type="entry name" value="OMP/PagP_B-barrel"/>
</dbReference>
<dbReference type="SUPFAM" id="SSF56925">
    <property type="entry name" value="OMPA-like"/>
    <property type="match status" value="1"/>
</dbReference>
<dbReference type="Pfam" id="PF08239">
    <property type="entry name" value="SH3_3"/>
    <property type="match status" value="1"/>
</dbReference>
<evidence type="ECO:0000313" key="3">
    <source>
        <dbReference type="EMBL" id="SFL83442.1"/>
    </source>
</evidence>
<organism evidence="3 4">
    <name type="scientific">Marinobacter zhejiangensis</name>
    <dbReference type="NCBI Taxonomy" id="488535"/>
    <lineage>
        <taxon>Bacteria</taxon>
        <taxon>Pseudomonadati</taxon>
        <taxon>Pseudomonadota</taxon>
        <taxon>Gammaproteobacteria</taxon>
        <taxon>Pseudomonadales</taxon>
        <taxon>Marinobacteraceae</taxon>
        <taxon>Marinobacter</taxon>
    </lineage>
</organism>
<reference evidence="4" key="1">
    <citation type="submission" date="2016-10" db="EMBL/GenBank/DDBJ databases">
        <authorList>
            <person name="Varghese N."/>
            <person name="Submissions S."/>
        </authorList>
    </citation>
    <scope>NUCLEOTIDE SEQUENCE [LARGE SCALE GENOMIC DNA]</scope>
    <source>
        <strain evidence="4">CGMCC 1.7061</strain>
    </source>
</reference>
<dbReference type="EMBL" id="FOUE01000001">
    <property type="protein sequence ID" value="SFL83442.1"/>
    <property type="molecule type" value="Genomic_DNA"/>
</dbReference>
<dbReference type="InterPro" id="IPR003646">
    <property type="entry name" value="SH3-like_bac-type"/>
</dbReference>
<dbReference type="Gene3D" id="2.30.30.40">
    <property type="entry name" value="SH3 Domains"/>
    <property type="match status" value="1"/>
</dbReference>
<proteinExistence type="predicted"/>
<name>A0A1I4KXB2_9GAMM</name>
<dbReference type="STRING" id="488535.SAMN04487963_0140"/>
<dbReference type="Pfam" id="PF13505">
    <property type="entry name" value="OMP_b-brl"/>
    <property type="match status" value="1"/>
</dbReference>
<dbReference type="Gene3D" id="2.40.160.20">
    <property type="match status" value="1"/>
</dbReference>
<accession>A0A1I4KXB2</accession>
<dbReference type="PROSITE" id="PS51781">
    <property type="entry name" value="SH3B"/>
    <property type="match status" value="1"/>
</dbReference>
<dbReference type="Proteomes" id="UP000198519">
    <property type="component" value="Unassembled WGS sequence"/>
</dbReference>
<dbReference type="OrthoDB" id="9148835at2"/>
<feature type="domain" description="SH3b" evidence="2">
    <location>
        <begin position="48"/>
        <end position="111"/>
    </location>
</feature>
<protein>
    <submittedName>
        <fullName evidence="3">Outer membrane protein beta-barrel domain-containing protein</fullName>
    </submittedName>
</protein>
<gene>
    <name evidence="3" type="ORF">SAMN04487963_0140</name>
</gene>
<sequence length="268" mass="29639">MNGIQQQPSSPAKQSRPQALRQLARACLWSVAVVSASLPALTHADSEGPVVQIVDPYIELHTAPGRGYPIFHVIEQGESVTILKRKTNWYQVQASDGQTGWTKAGQLGRTLQLTGVPADLPEVGHGEYLESSWRIGFTAGQFEQSPSYSLTLGVRPLTWAGMELEAGKIYNESVTSDYYSANLIIEPFHRWDLTPYLLTGISRFSFDPRHKVLVNDLDDADGFSVGGGASYYIGRNFLIRADYRQYSLSSNSDSTGLSEWKIGLNTFF</sequence>
<dbReference type="AlphaFoldDB" id="A0A1I4KXB2"/>
<dbReference type="RefSeq" id="WP_092019985.1">
    <property type="nucleotide sequence ID" value="NZ_FOUE01000001.1"/>
</dbReference>
<keyword evidence="4" id="KW-1185">Reference proteome</keyword>
<evidence type="ECO:0000256" key="1">
    <source>
        <dbReference type="ARBA" id="ARBA00022729"/>
    </source>
</evidence>
<dbReference type="InterPro" id="IPR027385">
    <property type="entry name" value="Beta-barrel_OMP"/>
</dbReference>
<evidence type="ECO:0000259" key="2">
    <source>
        <dbReference type="PROSITE" id="PS51781"/>
    </source>
</evidence>
<dbReference type="SMART" id="SM00287">
    <property type="entry name" value="SH3b"/>
    <property type="match status" value="1"/>
</dbReference>
<evidence type="ECO:0000313" key="4">
    <source>
        <dbReference type="Proteomes" id="UP000198519"/>
    </source>
</evidence>
<keyword evidence="1" id="KW-0732">Signal</keyword>